<dbReference type="SUPFAM" id="SSF50242">
    <property type="entry name" value="TIMP-like"/>
    <property type="match status" value="1"/>
</dbReference>
<dbReference type="InterPro" id="IPR008993">
    <property type="entry name" value="TIMP-like_OB-fold"/>
</dbReference>
<gene>
    <name evidence="1" type="ORF">ANCCAN_10663</name>
</gene>
<dbReference type="Proteomes" id="UP000252519">
    <property type="component" value="Unassembled WGS sequence"/>
</dbReference>
<dbReference type="OrthoDB" id="6041373at2759"/>
<protein>
    <submittedName>
        <fullName evidence="1">Uncharacterized protein</fullName>
    </submittedName>
</protein>
<dbReference type="EMBL" id="JOJR01000160">
    <property type="protein sequence ID" value="RCN43338.1"/>
    <property type="molecule type" value="Genomic_DNA"/>
</dbReference>
<reference evidence="1 2" key="1">
    <citation type="submission" date="2014-10" db="EMBL/GenBank/DDBJ databases">
        <title>Draft genome of the hookworm Ancylostoma caninum.</title>
        <authorList>
            <person name="Mitreva M."/>
        </authorList>
    </citation>
    <scope>NUCLEOTIDE SEQUENCE [LARGE SCALE GENOMIC DNA]</scope>
    <source>
        <strain evidence="1 2">Baltimore</strain>
    </source>
</reference>
<name>A0A368GI20_ANCCA</name>
<evidence type="ECO:0000313" key="1">
    <source>
        <dbReference type="EMBL" id="RCN43338.1"/>
    </source>
</evidence>
<evidence type="ECO:0000313" key="2">
    <source>
        <dbReference type="Proteomes" id="UP000252519"/>
    </source>
</evidence>
<accession>A0A368GI20</accession>
<comment type="caution">
    <text evidence="1">The sequence shown here is derived from an EMBL/GenBank/DDBJ whole genome shotgun (WGS) entry which is preliminary data.</text>
</comment>
<organism evidence="1 2">
    <name type="scientific">Ancylostoma caninum</name>
    <name type="common">Dog hookworm</name>
    <dbReference type="NCBI Taxonomy" id="29170"/>
    <lineage>
        <taxon>Eukaryota</taxon>
        <taxon>Metazoa</taxon>
        <taxon>Ecdysozoa</taxon>
        <taxon>Nematoda</taxon>
        <taxon>Chromadorea</taxon>
        <taxon>Rhabditida</taxon>
        <taxon>Rhabditina</taxon>
        <taxon>Rhabditomorpha</taxon>
        <taxon>Strongyloidea</taxon>
        <taxon>Ancylostomatidae</taxon>
        <taxon>Ancylostomatinae</taxon>
        <taxon>Ancylostoma</taxon>
    </lineage>
</organism>
<keyword evidence="2" id="KW-1185">Reference proteome</keyword>
<proteinExistence type="predicted"/>
<dbReference type="AlphaFoldDB" id="A0A368GI20"/>
<sequence>MSTTANGTWSYHVWHMRTWKGPVVDTSVLTTSYSECGVTGLLKNWDYFLTVIAALNRCSLNRLQLQASKEKMAKSPSQAATL</sequence>